<dbReference type="InterPro" id="IPR018449">
    <property type="entry name" value="NIL_domain"/>
</dbReference>
<evidence type="ECO:0000256" key="4">
    <source>
        <dbReference type="ARBA" id="ARBA00022741"/>
    </source>
</evidence>
<evidence type="ECO:0000256" key="8">
    <source>
        <dbReference type="ARBA" id="ARBA00023136"/>
    </source>
</evidence>
<dbReference type="Proteomes" id="UP000279446">
    <property type="component" value="Unassembled WGS sequence"/>
</dbReference>
<dbReference type="OrthoDB" id="9802264at2"/>
<name>A0A3S1K710_9BACL</name>
<dbReference type="InterPro" id="IPR041701">
    <property type="entry name" value="MetN_ABC"/>
</dbReference>
<dbReference type="InterPro" id="IPR045865">
    <property type="entry name" value="ACT-like_dom_sf"/>
</dbReference>
<dbReference type="GO" id="GO:0016887">
    <property type="term" value="F:ATP hydrolysis activity"/>
    <property type="evidence" value="ECO:0007669"/>
    <property type="project" value="InterPro"/>
</dbReference>
<proteinExistence type="inferred from homology"/>
<evidence type="ECO:0000256" key="6">
    <source>
        <dbReference type="ARBA" id="ARBA00022967"/>
    </source>
</evidence>
<evidence type="ECO:0000313" key="11">
    <source>
        <dbReference type="Proteomes" id="UP000279446"/>
    </source>
</evidence>
<feature type="domain" description="ABC transporter" evidence="9">
    <location>
        <begin position="8"/>
        <end position="247"/>
    </location>
</feature>
<dbReference type="GO" id="GO:0006865">
    <property type="term" value="P:amino acid transport"/>
    <property type="evidence" value="ECO:0007669"/>
    <property type="project" value="UniProtKB-KW"/>
</dbReference>
<keyword evidence="4" id="KW-0547">Nucleotide-binding</keyword>
<dbReference type="GO" id="GO:0005886">
    <property type="term" value="C:plasma membrane"/>
    <property type="evidence" value="ECO:0007669"/>
    <property type="project" value="UniProtKB-ARBA"/>
</dbReference>
<dbReference type="SMART" id="SM00382">
    <property type="entry name" value="AAA"/>
    <property type="match status" value="1"/>
</dbReference>
<dbReference type="InterPro" id="IPR017871">
    <property type="entry name" value="ABC_transporter-like_CS"/>
</dbReference>
<dbReference type="FunFam" id="3.40.50.300:FF:000056">
    <property type="entry name" value="Cell division ATP-binding protein FtsE"/>
    <property type="match status" value="1"/>
</dbReference>
<evidence type="ECO:0000256" key="3">
    <source>
        <dbReference type="ARBA" id="ARBA00022475"/>
    </source>
</evidence>
<keyword evidence="5 10" id="KW-0067">ATP-binding</keyword>
<comment type="similarity">
    <text evidence="1">Belongs to the ABC transporter superfamily.</text>
</comment>
<accession>A0A3S1K710</accession>
<keyword evidence="6" id="KW-1278">Translocase</keyword>
<sequence>MSGEESFIQMKQVTKSFYKDTIAIEVLKDVNLEVDKGDIFGIIGYSGAGKSTLIRCINGIESLTSGEVIIDKQIVSNLTGKELRGFRRQVGMIFQQFNLMPSRTVYGNIALALRNSGLSKQHKEERIMDLLELVDIRDKRDAYPSQLSGGQKQRVAIARALANHPKVLLCDEATSALDPQTTKSILQFLKDLNRKLGITIVMITHEMGVVKEICNKVAIIDQGVILEQGDVFSVFSNPREPLTKTFLETTSNLSKVDELIRVNSPLVQLEEGQVILKLTYTKTTVSEALISEVSRRFYVDFNIIASDIEIVNDMLLGGLVAVLSGEQASINQTLIYLHQKNVAVEVIRDARSSDQQIAAECV</sequence>
<dbReference type="PROSITE" id="PS00211">
    <property type="entry name" value="ABC_TRANSPORTER_1"/>
    <property type="match status" value="1"/>
</dbReference>
<dbReference type="CDD" id="cd03258">
    <property type="entry name" value="ABC_MetN_methionine_transporter"/>
    <property type="match status" value="1"/>
</dbReference>
<dbReference type="PANTHER" id="PTHR43166">
    <property type="entry name" value="AMINO ACID IMPORT ATP-BINDING PROTEIN"/>
    <property type="match status" value="1"/>
</dbReference>
<dbReference type="InterPro" id="IPR027417">
    <property type="entry name" value="P-loop_NTPase"/>
</dbReference>
<dbReference type="AlphaFoldDB" id="A0A3S1K710"/>
<evidence type="ECO:0000259" key="9">
    <source>
        <dbReference type="PROSITE" id="PS50893"/>
    </source>
</evidence>
<evidence type="ECO:0000256" key="2">
    <source>
        <dbReference type="ARBA" id="ARBA00022448"/>
    </source>
</evidence>
<dbReference type="Pfam" id="PF00005">
    <property type="entry name" value="ABC_tran"/>
    <property type="match status" value="1"/>
</dbReference>
<reference evidence="10 11" key="1">
    <citation type="submission" date="2018-12" db="EMBL/GenBank/DDBJ databases">
        <authorList>
            <person name="Sun L."/>
            <person name="Chen Z."/>
        </authorList>
    </citation>
    <scope>NUCLEOTIDE SEQUENCE [LARGE SCALE GENOMIC DNA]</scope>
    <source>
        <strain evidence="10 11">DSM 15890</strain>
    </source>
</reference>
<dbReference type="Gene3D" id="3.40.50.300">
    <property type="entry name" value="P-loop containing nucleotide triphosphate hydrolases"/>
    <property type="match status" value="1"/>
</dbReference>
<keyword evidence="7" id="KW-0029">Amino-acid transport</keyword>
<dbReference type="EMBL" id="RZNY01000012">
    <property type="protein sequence ID" value="RUT45357.1"/>
    <property type="molecule type" value="Genomic_DNA"/>
</dbReference>
<evidence type="ECO:0000256" key="1">
    <source>
        <dbReference type="ARBA" id="ARBA00005417"/>
    </source>
</evidence>
<dbReference type="PROSITE" id="PS50893">
    <property type="entry name" value="ABC_TRANSPORTER_2"/>
    <property type="match status" value="1"/>
</dbReference>
<dbReference type="InterPro" id="IPR050086">
    <property type="entry name" value="MetN_ABC_transporter-like"/>
</dbReference>
<protein>
    <submittedName>
        <fullName evidence="10">ATP-binding cassette domain-containing protein</fullName>
    </submittedName>
</protein>
<dbReference type="Gene3D" id="3.30.70.260">
    <property type="match status" value="1"/>
</dbReference>
<dbReference type="GO" id="GO:0005524">
    <property type="term" value="F:ATP binding"/>
    <property type="evidence" value="ECO:0007669"/>
    <property type="project" value="UniProtKB-KW"/>
</dbReference>
<dbReference type="Pfam" id="PF09383">
    <property type="entry name" value="NIL"/>
    <property type="match status" value="1"/>
</dbReference>
<gene>
    <name evidence="10" type="ORF">EJP82_15470</name>
</gene>
<keyword evidence="11" id="KW-1185">Reference proteome</keyword>
<dbReference type="SUPFAM" id="SSF52540">
    <property type="entry name" value="P-loop containing nucleoside triphosphate hydrolases"/>
    <property type="match status" value="1"/>
</dbReference>
<dbReference type="RefSeq" id="WP_127192961.1">
    <property type="nucleotide sequence ID" value="NZ_RZNY01000012.1"/>
</dbReference>
<dbReference type="PANTHER" id="PTHR43166:SF30">
    <property type="entry name" value="METHIONINE IMPORT ATP-BINDING PROTEIN METN"/>
    <property type="match status" value="1"/>
</dbReference>
<dbReference type="SUPFAM" id="SSF55021">
    <property type="entry name" value="ACT-like"/>
    <property type="match status" value="1"/>
</dbReference>
<dbReference type="InterPro" id="IPR003593">
    <property type="entry name" value="AAA+_ATPase"/>
</dbReference>
<keyword evidence="8" id="KW-0472">Membrane</keyword>
<dbReference type="InterPro" id="IPR003439">
    <property type="entry name" value="ABC_transporter-like_ATP-bd"/>
</dbReference>
<evidence type="ECO:0000256" key="5">
    <source>
        <dbReference type="ARBA" id="ARBA00022840"/>
    </source>
</evidence>
<evidence type="ECO:0000313" key="10">
    <source>
        <dbReference type="EMBL" id="RUT45357.1"/>
    </source>
</evidence>
<keyword evidence="3" id="KW-1003">Cell membrane</keyword>
<keyword evidence="2" id="KW-0813">Transport</keyword>
<dbReference type="SMART" id="SM00930">
    <property type="entry name" value="NIL"/>
    <property type="match status" value="1"/>
</dbReference>
<comment type="caution">
    <text evidence="10">The sequence shown here is derived from an EMBL/GenBank/DDBJ whole genome shotgun (WGS) entry which is preliminary data.</text>
</comment>
<evidence type="ECO:0000256" key="7">
    <source>
        <dbReference type="ARBA" id="ARBA00022970"/>
    </source>
</evidence>
<organism evidence="10 11">
    <name type="scientific">Paenibacillus anaericanus</name>
    <dbReference type="NCBI Taxonomy" id="170367"/>
    <lineage>
        <taxon>Bacteria</taxon>
        <taxon>Bacillati</taxon>
        <taxon>Bacillota</taxon>
        <taxon>Bacilli</taxon>
        <taxon>Bacillales</taxon>
        <taxon>Paenibacillaceae</taxon>
        <taxon>Paenibacillus</taxon>
    </lineage>
</organism>